<proteinExistence type="predicted"/>
<keyword evidence="2" id="KW-1185">Reference proteome</keyword>
<dbReference type="InterPro" id="IPR044824">
    <property type="entry name" value="MAIN-like"/>
</dbReference>
<dbReference type="PANTHER" id="PTHR46033:SF8">
    <property type="entry name" value="PROTEIN MAINTENANCE OF MERISTEMS-LIKE"/>
    <property type="match status" value="1"/>
</dbReference>
<dbReference type="EMBL" id="JASCZI010060677">
    <property type="protein sequence ID" value="MED6135217.1"/>
    <property type="molecule type" value="Genomic_DNA"/>
</dbReference>
<reference evidence="1 2" key="1">
    <citation type="journal article" date="2023" name="Plants (Basel)">
        <title>Bridging the Gap: Combining Genomics and Transcriptomics Approaches to Understand Stylosanthes scabra, an Orphan Legume from the Brazilian Caatinga.</title>
        <authorList>
            <person name="Ferreira-Neto J.R.C."/>
            <person name="da Silva M.D."/>
            <person name="Binneck E."/>
            <person name="de Melo N.F."/>
            <person name="da Silva R.H."/>
            <person name="de Melo A.L.T.M."/>
            <person name="Pandolfi V."/>
            <person name="Bustamante F.O."/>
            <person name="Brasileiro-Vidal A.C."/>
            <person name="Benko-Iseppon A.M."/>
        </authorList>
    </citation>
    <scope>NUCLEOTIDE SEQUENCE [LARGE SCALE GENOMIC DNA]</scope>
    <source>
        <tissue evidence="1">Leaves</tissue>
    </source>
</reference>
<dbReference type="Proteomes" id="UP001341840">
    <property type="component" value="Unassembled WGS sequence"/>
</dbReference>
<dbReference type="PANTHER" id="PTHR46033">
    <property type="entry name" value="PROTEIN MAIN-LIKE 2"/>
    <property type="match status" value="1"/>
</dbReference>
<comment type="caution">
    <text evidence="1">The sequence shown here is derived from an EMBL/GenBank/DDBJ whole genome shotgun (WGS) entry which is preliminary data.</text>
</comment>
<accession>A0ABU6SFP5</accession>
<name>A0ABU6SFP5_9FABA</name>
<organism evidence="1 2">
    <name type="scientific">Stylosanthes scabra</name>
    <dbReference type="NCBI Taxonomy" id="79078"/>
    <lineage>
        <taxon>Eukaryota</taxon>
        <taxon>Viridiplantae</taxon>
        <taxon>Streptophyta</taxon>
        <taxon>Embryophyta</taxon>
        <taxon>Tracheophyta</taxon>
        <taxon>Spermatophyta</taxon>
        <taxon>Magnoliopsida</taxon>
        <taxon>eudicotyledons</taxon>
        <taxon>Gunneridae</taxon>
        <taxon>Pentapetalae</taxon>
        <taxon>rosids</taxon>
        <taxon>fabids</taxon>
        <taxon>Fabales</taxon>
        <taxon>Fabaceae</taxon>
        <taxon>Papilionoideae</taxon>
        <taxon>50 kb inversion clade</taxon>
        <taxon>dalbergioids sensu lato</taxon>
        <taxon>Dalbergieae</taxon>
        <taxon>Pterocarpus clade</taxon>
        <taxon>Stylosanthes</taxon>
    </lineage>
</organism>
<evidence type="ECO:0000313" key="1">
    <source>
        <dbReference type="EMBL" id="MED6135217.1"/>
    </source>
</evidence>
<gene>
    <name evidence="1" type="ORF">PIB30_044206</name>
</gene>
<evidence type="ECO:0008006" key="3">
    <source>
        <dbReference type="Google" id="ProtNLM"/>
    </source>
</evidence>
<sequence length="145" mass="17171">MTDIAGYAPLMMSWIYQRFPQWCPDERNVVVFSLASRLNGLRQQSRDMHETRMVSMRRRLDRLAVHEFACTPYDEVAWDATRPPWMLADEEQRTWQAVVPIVYFMYVQMHHVDRVKIQLGGEQPILEDPVNLDRFLDVSARGEDQ</sequence>
<protein>
    <recommendedName>
        <fullName evidence="3">Aminotransferase-like plant mobile domain-containing protein</fullName>
    </recommendedName>
</protein>
<evidence type="ECO:0000313" key="2">
    <source>
        <dbReference type="Proteomes" id="UP001341840"/>
    </source>
</evidence>